<accession>A0ABV5SZW8</accession>
<dbReference type="EMBL" id="JBHMBE010000002">
    <property type="protein sequence ID" value="MFB9645246.1"/>
    <property type="molecule type" value="Genomic_DNA"/>
</dbReference>
<reference evidence="1 2" key="1">
    <citation type="submission" date="2024-09" db="EMBL/GenBank/DDBJ databases">
        <authorList>
            <person name="Sun Q."/>
            <person name="Mori K."/>
        </authorList>
    </citation>
    <scope>NUCLEOTIDE SEQUENCE [LARGE SCALE GENOMIC DNA]</scope>
    <source>
        <strain evidence="1 2">JCM 1342</strain>
    </source>
</reference>
<protein>
    <submittedName>
        <fullName evidence="1">Uncharacterized protein</fullName>
    </submittedName>
</protein>
<evidence type="ECO:0000313" key="1">
    <source>
        <dbReference type="EMBL" id="MFB9645246.1"/>
    </source>
</evidence>
<dbReference type="RefSeq" id="WP_378721208.1">
    <property type="nucleotide sequence ID" value="NZ_JBHMBE010000002.1"/>
</dbReference>
<proteinExistence type="predicted"/>
<evidence type="ECO:0000313" key="2">
    <source>
        <dbReference type="Proteomes" id="UP001589611"/>
    </source>
</evidence>
<organism evidence="1 2">
    <name type="scientific">Microbacterium terregens</name>
    <dbReference type="NCBI Taxonomy" id="69363"/>
    <lineage>
        <taxon>Bacteria</taxon>
        <taxon>Bacillati</taxon>
        <taxon>Actinomycetota</taxon>
        <taxon>Actinomycetes</taxon>
        <taxon>Micrococcales</taxon>
        <taxon>Microbacteriaceae</taxon>
        <taxon>Microbacterium</taxon>
    </lineage>
</organism>
<sequence>MILVHRLLKNSVEIPEYVLISEEL</sequence>
<dbReference type="Proteomes" id="UP001589611">
    <property type="component" value="Unassembled WGS sequence"/>
</dbReference>
<name>A0ABV5SZW8_9MICO</name>
<comment type="caution">
    <text evidence="1">The sequence shown here is derived from an EMBL/GenBank/DDBJ whole genome shotgun (WGS) entry which is preliminary data.</text>
</comment>
<keyword evidence="2" id="KW-1185">Reference proteome</keyword>
<gene>
    <name evidence="1" type="ORF">ACFFPJ_05500</name>
</gene>